<dbReference type="Gene3D" id="3.40.50.2000">
    <property type="entry name" value="Glycogen Phosphorylase B"/>
    <property type="match status" value="2"/>
</dbReference>
<accession>A0A562U068</accession>
<evidence type="ECO:0000313" key="3">
    <source>
        <dbReference type="EMBL" id="TWI99241.1"/>
    </source>
</evidence>
<gene>
    <name evidence="3" type="ORF">JN11_02558</name>
</gene>
<dbReference type="OrthoDB" id="9790710at2"/>
<evidence type="ECO:0000259" key="2">
    <source>
        <dbReference type="Pfam" id="PF13439"/>
    </source>
</evidence>
<evidence type="ECO:0000259" key="1">
    <source>
        <dbReference type="Pfam" id="PF00534"/>
    </source>
</evidence>
<keyword evidence="3" id="KW-0808">Transferase</keyword>
<dbReference type="GO" id="GO:0016757">
    <property type="term" value="F:glycosyltransferase activity"/>
    <property type="evidence" value="ECO:0007669"/>
    <property type="project" value="InterPro"/>
</dbReference>
<dbReference type="Pfam" id="PF00534">
    <property type="entry name" value="Glycos_transf_1"/>
    <property type="match status" value="1"/>
</dbReference>
<sequence length="381" mass="42510">MRVLQICAAYKPAFIYGGPTMSVSMLSEQLAKAGIYTEVYATTANGKTELPVISGVPVNIDGVTVTYFKRITKDHTHFSPSLLKNLWKQAPQFDVVHIHAWWNLVSLFSCLIALLRNVTVVVSPRGTLSSYSFNNKNIGVKQLIHTLLGKPMLNKCYLHVTSERESATIAGLINPKSITVLPNFVKLRAYKPSLKVKQEDGLKLIFFSRIEEKKGLDLLLNALVNITAPYHLTIAGDGDKNYVESLKALVANKHIDDKISWIGFQSENKFDLLGEHDLFILPSYDENFGNAVIESLSVGTPVLISEQVGLADYVMKNNLGWTCKTSADSITKAINNIAADKTSQQQIREIAPGIIYEDFNENNLVKRYVAFYNQLIKNDRI</sequence>
<dbReference type="Pfam" id="PF13439">
    <property type="entry name" value="Glyco_transf_4"/>
    <property type="match status" value="1"/>
</dbReference>
<dbReference type="InterPro" id="IPR001296">
    <property type="entry name" value="Glyco_trans_1"/>
</dbReference>
<dbReference type="Proteomes" id="UP000317010">
    <property type="component" value="Unassembled WGS sequence"/>
</dbReference>
<dbReference type="AlphaFoldDB" id="A0A562U068"/>
<dbReference type="NCBIfam" id="NF046085">
    <property type="entry name" value="XrtY_assoc_Gly1"/>
    <property type="match status" value="1"/>
</dbReference>
<reference evidence="3 4" key="1">
    <citation type="submission" date="2019-07" db="EMBL/GenBank/DDBJ databases">
        <title>Genomic Encyclopedia of Archaeal and Bacterial Type Strains, Phase II (KMG-II): from individual species to whole genera.</title>
        <authorList>
            <person name="Goeker M."/>
        </authorList>
    </citation>
    <scope>NUCLEOTIDE SEQUENCE [LARGE SCALE GENOMIC DNA]</scope>
    <source>
        <strain evidence="3 4">ATCC BAA-1854</strain>
    </source>
</reference>
<dbReference type="PANTHER" id="PTHR12526">
    <property type="entry name" value="GLYCOSYLTRANSFERASE"/>
    <property type="match status" value="1"/>
</dbReference>
<dbReference type="EMBL" id="VLLI01000007">
    <property type="protein sequence ID" value="TWI99241.1"/>
    <property type="molecule type" value="Genomic_DNA"/>
</dbReference>
<protein>
    <submittedName>
        <fullName evidence="3">Glycosyltransferase involved in cell wall biosynthesis</fullName>
    </submittedName>
</protein>
<proteinExistence type="predicted"/>
<feature type="domain" description="Glycosyltransferase subfamily 4-like N-terminal" evidence="2">
    <location>
        <begin position="16"/>
        <end position="187"/>
    </location>
</feature>
<feature type="domain" description="Glycosyl transferase family 1" evidence="1">
    <location>
        <begin position="197"/>
        <end position="351"/>
    </location>
</feature>
<dbReference type="RefSeq" id="WP_144913033.1">
    <property type="nucleotide sequence ID" value="NZ_VLLI01000007.1"/>
</dbReference>
<dbReference type="InterPro" id="IPR028098">
    <property type="entry name" value="Glyco_trans_4-like_N"/>
</dbReference>
<dbReference type="PANTHER" id="PTHR12526:SF637">
    <property type="entry name" value="GLYCOSYLTRANSFERASE EPSF-RELATED"/>
    <property type="match status" value="1"/>
</dbReference>
<comment type="caution">
    <text evidence="3">The sequence shown here is derived from an EMBL/GenBank/DDBJ whole genome shotgun (WGS) entry which is preliminary data.</text>
</comment>
<dbReference type="SUPFAM" id="SSF53756">
    <property type="entry name" value="UDP-Glycosyltransferase/glycogen phosphorylase"/>
    <property type="match status" value="1"/>
</dbReference>
<organism evidence="3 4">
    <name type="scientific">Mucilaginibacter frigoritolerans</name>
    <dbReference type="NCBI Taxonomy" id="652788"/>
    <lineage>
        <taxon>Bacteria</taxon>
        <taxon>Pseudomonadati</taxon>
        <taxon>Bacteroidota</taxon>
        <taxon>Sphingobacteriia</taxon>
        <taxon>Sphingobacteriales</taxon>
        <taxon>Sphingobacteriaceae</taxon>
        <taxon>Mucilaginibacter</taxon>
    </lineage>
</organism>
<keyword evidence="4" id="KW-1185">Reference proteome</keyword>
<evidence type="ECO:0000313" key="4">
    <source>
        <dbReference type="Proteomes" id="UP000317010"/>
    </source>
</evidence>
<name>A0A562U068_9SPHI</name>